<dbReference type="PANTHER" id="PTHR13612">
    <property type="entry name" value="ENHANCER OF MRNA-DECAPPING PROTEIN 3"/>
    <property type="match status" value="1"/>
</dbReference>
<dbReference type="SMART" id="SM01199">
    <property type="entry name" value="FDF"/>
    <property type="match status" value="1"/>
</dbReference>
<dbReference type="GO" id="GO:0033962">
    <property type="term" value="P:P-body assembly"/>
    <property type="evidence" value="ECO:0007669"/>
    <property type="project" value="TreeGrafter"/>
</dbReference>
<dbReference type="InterPro" id="IPR025762">
    <property type="entry name" value="DFDF"/>
</dbReference>
<comment type="similarity">
    <text evidence="2">Belongs to the EDC3 family.</text>
</comment>
<name>A0A821TTA0_9NEOP</name>
<feature type="region of interest" description="Disordered" evidence="5">
    <location>
        <begin position="96"/>
        <end position="171"/>
    </location>
</feature>
<keyword evidence="4" id="KW-0963">Cytoplasm</keyword>
<dbReference type="Gene3D" id="2.30.30.100">
    <property type="match status" value="1"/>
</dbReference>
<organism evidence="8 9">
    <name type="scientific">Pieris macdunnoughi</name>
    <dbReference type="NCBI Taxonomy" id="345717"/>
    <lineage>
        <taxon>Eukaryota</taxon>
        <taxon>Metazoa</taxon>
        <taxon>Ecdysozoa</taxon>
        <taxon>Arthropoda</taxon>
        <taxon>Hexapoda</taxon>
        <taxon>Insecta</taxon>
        <taxon>Pterygota</taxon>
        <taxon>Neoptera</taxon>
        <taxon>Endopterygota</taxon>
        <taxon>Lepidoptera</taxon>
        <taxon>Glossata</taxon>
        <taxon>Ditrysia</taxon>
        <taxon>Papilionoidea</taxon>
        <taxon>Pieridae</taxon>
        <taxon>Pierinae</taxon>
        <taxon>Pieris</taxon>
    </lineage>
</organism>
<evidence type="ECO:0000256" key="2">
    <source>
        <dbReference type="ARBA" id="ARBA00006610"/>
    </source>
</evidence>
<reference evidence="8" key="1">
    <citation type="submission" date="2021-02" db="EMBL/GenBank/DDBJ databases">
        <authorList>
            <person name="Steward A R."/>
        </authorList>
    </citation>
    <scope>NUCLEOTIDE SEQUENCE</scope>
</reference>
<feature type="compositionally biased region" description="Gly residues" evidence="5">
    <location>
        <begin position="154"/>
        <end position="167"/>
    </location>
</feature>
<dbReference type="EMBL" id="CAJOBZ010000025">
    <property type="protein sequence ID" value="CAF4876307.1"/>
    <property type="molecule type" value="Genomic_DNA"/>
</dbReference>
<dbReference type="Proteomes" id="UP000663880">
    <property type="component" value="Unassembled WGS sequence"/>
</dbReference>
<sequence length="485" mass="50813">MSKWIGCAVSVNCGEPLGYYQGTILKADANTITLTKAFRNGFPYPKSQVTLKAADIKDLKIIEEAKVEPQELSHSTVRVTKANKKGPRATVCENLQANSSNTGIQQNNNASNKTTANRGGTTPARSKPIDIQPNRNKNNTNAGSYNLSSTPKARGGGGSGGSMGGGTERARRRNEACFGDAADPAFEDDFDFEGNLALFDKQAVSWEVRGGAGGAARPDVVADAAMRHDESVLPAPPAARPALRLPAHLQASHDYTTDDGRTIPAATPRARQMLWESLLRLRLLDSALLLVSRAVADFALRLCGGGRRLEARNAHQVPVVVVAAGTHLGGAAGVLTARLLLSHGVRAHVALSGEGAESCALLQRELTAFAAAGGAAAWGMGGAPVADLVVLALYDPLADAGRAGHSEVLGWVRAQRAAVLALEPPAGGWPDTPTRAAVVGGLPTPLDPSLGRVFLANIAPPQQIFKEMNIEYRPPFGAASLLPLH</sequence>
<evidence type="ECO:0000313" key="9">
    <source>
        <dbReference type="Proteomes" id="UP000663880"/>
    </source>
</evidence>
<accession>A0A821TTA0</accession>
<dbReference type="InterPro" id="IPR034107">
    <property type="entry name" value="Lsm16_N"/>
</dbReference>
<proteinExistence type="inferred from homology"/>
<protein>
    <recommendedName>
        <fullName evidence="3">Enhancer of mRNA-decapping protein 3</fullName>
    </recommendedName>
</protein>
<comment type="subcellular location">
    <subcellularLocation>
        <location evidence="1">Cytoplasm</location>
        <location evidence="1">P-body</location>
    </subcellularLocation>
</comment>
<dbReference type="PROSITE" id="PS51385">
    <property type="entry name" value="YJEF_N"/>
    <property type="match status" value="1"/>
</dbReference>
<dbReference type="GO" id="GO:0031087">
    <property type="term" value="P:deadenylation-independent decapping of nuclear-transcribed mRNA"/>
    <property type="evidence" value="ECO:0007669"/>
    <property type="project" value="InterPro"/>
</dbReference>
<dbReference type="InterPro" id="IPR004443">
    <property type="entry name" value="YjeF_N_dom"/>
</dbReference>
<dbReference type="Pfam" id="PF12701">
    <property type="entry name" value="LSM14"/>
    <property type="match status" value="1"/>
</dbReference>
<evidence type="ECO:0000256" key="3">
    <source>
        <dbReference type="ARBA" id="ARBA00015797"/>
    </source>
</evidence>
<dbReference type="AlphaFoldDB" id="A0A821TTA0"/>
<dbReference type="OrthoDB" id="10030313at2759"/>
<evidence type="ECO:0000259" key="7">
    <source>
        <dbReference type="PROSITE" id="PS51512"/>
    </source>
</evidence>
<dbReference type="CDD" id="cd01737">
    <property type="entry name" value="LSm16_N"/>
    <property type="match status" value="1"/>
</dbReference>
<comment type="caution">
    <text evidence="8">The sequence shown here is derived from an EMBL/GenBank/DDBJ whole genome shotgun (WGS) entry which is preliminary data.</text>
</comment>
<dbReference type="SMART" id="SM01271">
    <property type="entry name" value="LSM14"/>
    <property type="match status" value="1"/>
</dbReference>
<feature type="domain" description="YjeF N-terminal" evidence="6">
    <location>
        <begin position="268"/>
        <end position="466"/>
    </location>
</feature>
<evidence type="ECO:0000313" key="8">
    <source>
        <dbReference type="EMBL" id="CAF4876307.1"/>
    </source>
</evidence>
<dbReference type="InterPro" id="IPR036652">
    <property type="entry name" value="YjeF_N_dom_sf"/>
</dbReference>
<dbReference type="InterPro" id="IPR019050">
    <property type="entry name" value="FDF_dom"/>
</dbReference>
<dbReference type="GO" id="GO:0000932">
    <property type="term" value="C:P-body"/>
    <property type="evidence" value="ECO:0007669"/>
    <property type="project" value="UniProtKB-SubCell"/>
</dbReference>
<feature type="compositionally biased region" description="Polar residues" evidence="5">
    <location>
        <begin position="96"/>
        <end position="124"/>
    </location>
</feature>
<dbReference type="SUPFAM" id="SSF64153">
    <property type="entry name" value="YjeF N-terminal domain-like"/>
    <property type="match status" value="1"/>
</dbReference>
<keyword evidence="9" id="KW-1185">Reference proteome</keyword>
<evidence type="ECO:0000256" key="1">
    <source>
        <dbReference type="ARBA" id="ARBA00004201"/>
    </source>
</evidence>
<dbReference type="Pfam" id="PF03853">
    <property type="entry name" value="YjeF_N"/>
    <property type="match status" value="1"/>
</dbReference>
<evidence type="ECO:0000256" key="5">
    <source>
        <dbReference type="SAM" id="MobiDB-lite"/>
    </source>
</evidence>
<dbReference type="InterPro" id="IPR025609">
    <property type="entry name" value="Lsm14-like_N"/>
</dbReference>
<feature type="domain" description="DFDF" evidence="7">
    <location>
        <begin position="178"/>
        <end position="214"/>
    </location>
</feature>
<dbReference type="GO" id="GO:0003729">
    <property type="term" value="F:mRNA binding"/>
    <property type="evidence" value="ECO:0007669"/>
    <property type="project" value="InterPro"/>
</dbReference>
<gene>
    <name evidence="8" type="ORF">PMACD_LOCUS9203</name>
</gene>
<feature type="compositionally biased region" description="Polar residues" evidence="5">
    <location>
        <begin position="133"/>
        <end position="151"/>
    </location>
</feature>
<dbReference type="PANTHER" id="PTHR13612:SF0">
    <property type="entry name" value="ENHANCER OF MRNA-DECAPPING PROTEIN 3"/>
    <property type="match status" value="1"/>
</dbReference>
<dbReference type="Gene3D" id="3.40.50.10260">
    <property type="entry name" value="YjeF N-terminal domain"/>
    <property type="match status" value="1"/>
</dbReference>
<evidence type="ECO:0000259" key="6">
    <source>
        <dbReference type="PROSITE" id="PS51385"/>
    </source>
</evidence>
<evidence type="ECO:0000256" key="4">
    <source>
        <dbReference type="ARBA" id="ARBA00022490"/>
    </source>
</evidence>
<dbReference type="PROSITE" id="PS51512">
    <property type="entry name" value="DFDF"/>
    <property type="match status" value="1"/>
</dbReference>